<evidence type="ECO:0000256" key="1">
    <source>
        <dbReference type="ARBA" id="ARBA00004123"/>
    </source>
</evidence>
<feature type="compositionally biased region" description="Polar residues" evidence="6">
    <location>
        <begin position="723"/>
        <end position="739"/>
    </location>
</feature>
<feature type="compositionally biased region" description="Basic and acidic residues" evidence="6">
    <location>
        <begin position="353"/>
        <end position="363"/>
    </location>
</feature>
<dbReference type="CDD" id="cd17744">
    <property type="entry name" value="BRCT_MDC1_rpt1"/>
    <property type="match status" value="1"/>
</dbReference>
<feature type="compositionally biased region" description="Low complexity" evidence="6">
    <location>
        <begin position="454"/>
        <end position="464"/>
    </location>
</feature>
<dbReference type="GeneTree" id="ENSGT00940000161757"/>
<evidence type="ECO:0000256" key="2">
    <source>
        <dbReference type="ARBA" id="ARBA00022553"/>
    </source>
</evidence>
<proteinExistence type="predicted"/>
<reference evidence="8" key="2">
    <citation type="submission" date="2025-09" db="UniProtKB">
        <authorList>
            <consortium name="Ensembl"/>
        </authorList>
    </citation>
    <scope>IDENTIFICATION</scope>
</reference>
<feature type="compositionally biased region" description="Basic residues" evidence="6">
    <location>
        <begin position="364"/>
        <end position="376"/>
    </location>
</feature>
<feature type="compositionally biased region" description="Basic and acidic residues" evidence="6">
    <location>
        <begin position="76"/>
        <end position="91"/>
    </location>
</feature>
<dbReference type="Pfam" id="PF16770">
    <property type="entry name" value="RTT107_BRCT_5"/>
    <property type="match status" value="1"/>
</dbReference>
<feature type="region of interest" description="Disordered" evidence="6">
    <location>
        <begin position="438"/>
        <end position="488"/>
    </location>
</feature>
<sequence>MLVIPQGKNCDEYTASRESSGGAIVEHKSARDGSVEMVGKAGNTSTGLRTEKPSNTARQLRRTGTVNVINKGMRELMGKSEKCKNGRDFQNRDVISSSNKGNGDATSLQDVREKPVHKAEEKKDEKSVKDEDQGSDHCRSELEDPQEQQLRVESKDNVADGSHGVTGKCEAIEQDERTDSQVHIATNDLQSSPKNYGRGRRRKLPNVAKKTPGRRKKTTPEDAGHLLTSESGNFDRIADDDINVESISIEPTPPEDEVSGSEPDVLDLSISSSGTSACKSTTTQKRSGRQQQTSTNFEESMSGHVEQHGGKTRKSQRLGFDPEIPPDNVPTVKLKQLGPEDNEPHKGQIVPRVGEHHDDENSQHKPKNTQKSKVTKTKAGSLAVGDKMEGPDRRTLRKRTASEATITSTEQGPTTIHTMAGDFENVKVQRKNVDVENELNNSSCDTDLPDTLVSSSGSISESSETVCGERKEAKSNARGKKSPRDPQIANNCRRSRRFVSDELVALSSPDKSKVLVKTSQHVTRSRLDSLTFKVLFTGVLDDMGQEAVRKLGGSVTENPLEASHLVTDRVRRTVKFLCAVARGLPIVQPEWLKRSLRKKTILPEEDFLVQDTEAERRFDFCLQDSLAKARKEPCLQGMQVHVTCSVKPEPEYMSTIIKCAGGIFLPKMPHTLKDNVVIVSCEEDASRWLPARQTGFLIASAELILTGVLRQSAQAASFLLSDDPQSQESPNSTVNSSLSDKQRSGAASKRCTNKRSSFCASFNFQVSASASFCVSSALRPSVTALVFTSCSSSSAGSATKYQSVVSQIHPKLTVSNI</sequence>
<keyword evidence="2" id="KW-0597">Phosphoprotein</keyword>
<evidence type="ECO:0000256" key="5">
    <source>
        <dbReference type="ARBA" id="ARBA00023242"/>
    </source>
</evidence>
<protein>
    <recommendedName>
        <fullName evidence="7">BRCT domain-containing protein</fullName>
    </recommendedName>
</protein>
<feature type="compositionally biased region" description="Polar residues" evidence="6">
    <location>
        <begin position="181"/>
        <end position="194"/>
    </location>
</feature>
<keyword evidence="9" id="KW-1185">Reference proteome</keyword>
<dbReference type="Ensembl" id="ENSEBUT00000013707.1">
    <property type="protein sequence ID" value="ENSEBUP00000013131.1"/>
    <property type="gene ID" value="ENSEBUG00000008299.1"/>
</dbReference>
<dbReference type="AlphaFoldDB" id="A0A8C4QBW2"/>
<feature type="compositionally biased region" description="Polar residues" evidence="6">
    <location>
        <begin position="402"/>
        <end position="417"/>
    </location>
</feature>
<dbReference type="SMART" id="SM00292">
    <property type="entry name" value="BRCT"/>
    <property type="match status" value="2"/>
</dbReference>
<keyword evidence="5" id="KW-0539">Nucleus</keyword>
<dbReference type="GO" id="GO:0006281">
    <property type="term" value="P:DNA repair"/>
    <property type="evidence" value="ECO:0007669"/>
    <property type="project" value="UniProtKB-KW"/>
</dbReference>
<evidence type="ECO:0000259" key="7">
    <source>
        <dbReference type="PROSITE" id="PS50172"/>
    </source>
</evidence>
<feature type="domain" description="BRCT" evidence="7">
    <location>
        <begin position="545"/>
        <end position="609"/>
    </location>
</feature>
<evidence type="ECO:0000256" key="3">
    <source>
        <dbReference type="ARBA" id="ARBA00022763"/>
    </source>
</evidence>
<comment type="subcellular location">
    <subcellularLocation>
        <location evidence="1">Nucleus</location>
    </subcellularLocation>
</comment>
<feature type="region of interest" description="Disordered" evidence="6">
    <location>
        <begin position="76"/>
        <end position="418"/>
    </location>
</feature>
<dbReference type="Proteomes" id="UP000694388">
    <property type="component" value="Unplaced"/>
</dbReference>
<dbReference type="Pfam" id="PF16589">
    <property type="entry name" value="BRCT_2"/>
    <property type="match status" value="1"/>
</dbReference>
<accession>A0A8C4QBW2</accession>
<name>A0A8C4QBW2_EPTBU</name>
<feature type="compositionally biased region" description="Polar residues" evidence="6">
    <location>
        <begin position="42"/>
        <end position="57"/>
    </location>
</feature>
<reference evidence="8" key="1">
    <citation type="submission" date="2025-08" db="UniProtKB">
        <authorList>
            <consortium name="Ensembl"/>
        </authorList>
    </citation>
    <scope>IDENTIFICATION</scope>
</reference>
<dbReference type="PROSITE" id="PS50172">
    <property type="entry name" value="BRCT"/>
    <property type="match status" value="1"/>
</dbReference>
<evidence type="ECO:0000313" key="9">
    <source>
        <dbReference type="Proteomes" id="UP000694388"/>
    </source>
</evidence>
<dbReference type="PANTHER" id="PTHR23196">
    <property type="entry name" value="PAX TRANSCRIPTION ACTIVATION DOMAIN INTERACTING PROTEIN"/>
    <property type="match status" value="1"/>
</dbReference>
<feature type="compositionally biased region" description="Basic and acidic residues" evidence="6">
    <location>
        <begin position="110"/>
        <end position="142"/>
    </location>
</feature>
<feature type="compositionally biased region" description="Polar residues" evidence="6">
    <location>
        <begin position="93"/>
        <end position="109"/>
    </location>
</feature>
<organism evidence="8 9">
    <name type="scientific">Eptatretus burgeri</name>
    <name type="common">Inshore hagfish</name>
    <dbReference type="NCBI Taxonomy" id="7764"/>
    <lineage>
        <taxon>Eukaryota</taxon>
        <taxon>Metazoa</taxon>
        <taxon>Chordata</taxon>
        <taxon>Craniata</taxon>
        <taxon>Vertebrata</taxon>
        <taxon>Cyclostomata</taxon>
        <taxon>Myxini</taxon>
        <taxon>Myxiniformes</taxon>
        <taxon>Myxinidae</taxon>
        <taxon>Eptatretinae</taxon>
        <taxon>Eptatretus</taxon>
    </lineage>
</organism>
<dbReference type="InterPro" id="IPR051579">
    <property type="entry name" value="DDR_Transcriptional_Reg"/>
</dbReference>
<dbReference type="InterPro" id="IPR001357">
    <property type="entry name" value="BRCT_dom"/>
</dbReference>
<keyword evidence="3" id="KW-0227">DNA damage</keyword>
<dbReference type="GO" id="GO:0005634">
    <property type="term" value="C:nucleus"/>
    <property type="evidence" value="ECO:0007669"/>
    <property type="project" value="UniProtKB-SubCell"/>
</dbReference>
<dbReference type="PANTHER" id="PTHR23196:SF34">
    <property type="entry name" value="MEDIATOR OF DNA DAMAGE CHECKPOINT PROTEIN 1"/>
    <property type="match status" value="1"/>
</dbReference>
<keyword evidence="4" id="KW-0234">DNA repair</keyword>
<evidence type="ECO:0000256" key="4">
    <source>
        <dbReference type="ARBA" id="ARBA00023204"/>
    </source>
</evidence>
<feature type="compositionally biased region" description="Basic and acidic residues" evidence="6">
    <location>
        <begin position="170"/>
        <end position="180"/>
    </location>
</feature>
<dbReference type="Gene3D" id="3.40.50.10190">
    <property type="entry name" value="BRCT domain"/>
    <property type="match status" value="2"/>
</dbReference>
<evidence type="ECO:0000313" key="8">
    <source>
        <dbReference type="Ensembl" id="ENSEBUP00000013131.1"/>
    </source>
</evidence>
<dbReference type="SUPFAM" id="SSF52113">
    <property type="entry name" value="BRCT domain"/>
    <property type="match status" value="1"/>
</dbReference>
<feature type="compositionally biased region" description="Polar residues" evidence="6">
    <location>
        <begin position="269"/>
        <end position="299"/>
    </location>
</feature>
<evidence type="ECO:0000256" key="6">
    <source>
        <dbReference type="SAM" id="MobiDB-lite"/>
    </source>
</evidence>
<feature type="region of interest" description="Disordered" evidence="6">
    <location>
        <begin position="720"/>
        <end position="741"/>
    </location>
</feature>
<dbReference type="InterPro" id="IPR036420">
    <property type="entry name" value="BRCT_dom_sf"/>
</dbReference>
<feature type="region of interest" description="Disordered" evidence="6">
    <location>
        <begin position="28"/>
        <end position="57"/>
    </location>
</feature>